<organism evidence="1 2">
    <name type="scientific">Bacteroides reticulotermitis</name>
    <dbReference type="NCBI Taxonomy" id="1133319"/>
    <lineage>
        <taxon>Bacteria</taxon>
        <taxon>Pseudomonadati</taxon>
        <taxon>Bacteroidota</taxon>
        <taxon>Bacteroidia</taxon>
        <taxon>Bacteroidales</taxon>
        <taxon>Bacteroidaceae</taxon>
        <taxon>Bacteroides</taxon>
    </lineage>
</organism>
<name>A0A840CZ43_9BACE</name>
<protein>
    <recommendedName>
        <fullName evidence="3">Anti-sigma factor</fullName>
    </recommendedName>
</protein>
<comment type="caution">
    <text evidence="1">The sequence shown here is derived from an EMBL/GenBank/DDBJ whole genome shotgun (WGS) entry which is preliminary data.</text>
</comment>
<dbReference type="AlphaFoldDB" id="A0A840CZ43"/>
<dbReference type="RefSeq" id="WP_044162304.1">
    <property type="nucleotide sequence ID" value="NZ_JACIER010000012.1"/>
</dbReference>
<dbReference type="Proteomes" id="UP000560658">
    <property type="component" value="Unassembled WGS sequence"/>
</dbReference>
<evidence type="ECO:0000313" key="1">
    <source>
        <dbReference type="EMBL" id="MBB4045120.1"/>
    </source>
</evidence>
<dbReference type="EMBL" id="JACIER010000012">
    <property type="protein sequence ID" value="MBB4045120.1"/>
    <property type="molecule type" value="Genomic_DNA"/>
</dbReference>
<evidence type="ECO:0000313" key="2">
    <source>
        <dbReference type="Proteomes" id="UP000560658"/>
    </source>
</evidence>
<sequence>MDNSLTKYFTGELTPEEKEELLASVHIDAKLQQDFIDNQHLMASLSMLPQEDDREKARLKLSELMQKIKNK</sequence>
<proteinExistence type="predicted"/>
<gene>
    <name evidence="1" type="ORF">GGR06_002930</name>
</gene>
<evidence type="ECO:0008006" key="3">
    <source>
        <dbReference type="Google" id="ProtNLM"/>
    </source>
</evidence>
<accession>A0A840CZ43</accession>
<keyword evidence="2" id="KW-1185">Reference proteome</keyword>
<reference evidence="1" key="1">
    <citation type="submission" date="2020-08" db="EMBL/GenBank/DDBJ databases">
        <title>Genomic Encyclopedia of Type Strains, Phase IV (KMG-IV): sequencing the most valuable type-strain genomes for metagenomic binning, comparative biology and taxonomic classification.</title>
        <authorList>
            <person name="Goeker M."/>
        </authorList>
    </citation>
    <scope>NUCLEOTIDE SEQUENCE [LARGE SCALE GENOMIC DNA]</scope>
    <source>
        <strain evidence="1">DSM 105720</strain>
    </source>
</reference>